<dbReference type="SUPFAM" id="SSF46689">
    <property type="entry name" value="Homeodomain-like"/>
    <property type="match status" value="1"/>
</dbReference>
<feature type="domain" description="HTH tetR-type" evidence="2">
    <location>
        <begin position="14"/>
        <end position="35"/>
    </location>
</feature>
<evidence type="ECO:0000313" key="4">
    <source>
        <dbReference type="Proteomes" id="UP000010953"/>
    </source>
</evidence>
<dbReference type="Proteomes" id="UP000010953">
    <property type="component" value="Unassembled WGS sequence"/>
</dbReference>
<dbReference type="eggNOG" id="COG0640">
    <property type="taxonomic scope" value="Bacteria"/>
</dbReference>
<dbReference type="STRING" id="1239962.C943_03266"/>
<proteinExistence type="predicted"/>
<dbReference type="GO" id="GO:0003677">
    <property type="term" value="F:DNA binding"/>
    <property type="evidence" value="ECO:0007669"/>
    <property type="project" value="UniProtKB-KW"/>
</dbReference>
<protein>
    <recommendedName>
        <fullName evidence="2">HTH tetR-type domain-containing protein</fullName>
    </recommendedName>
</protein>
<dbReference type="AlphaFoldDB" id="M7XIB9"/>
<evidence type="ECO:0000313" key="3">
    <source>
        <dbReference type="EMBL" id="EMS34579.1"/>
    </source>
</evidence>
<dbReference type="Pfam" id="PF00440">
    <property type="entry name" value="TetR_N"/>
    <property type="match status" value="1"/>
</dbReference>
<organism evidence="3 4">
    <name type="scientific">Mariniradius saccharolyticus AK6</name>
    <dbReference type="NCBI Taxonomy" id="1239962"/>
    <lineage>
        <taxon>Bacteria</taxon>
        <taxon>Pseudomonadati</taxon>
        <taxon>Bacteroidota</taxon>
        <taxon>Cytophagia</taxon>
        <taxon>Cytophagales</taxon>
        <taxon>Cyclobacteriaceae</taxon>
        <taxon>Mariniradius</taxon>
    </lineage>
</organism>
<sequence length="117" mass="13972">MREVVDKYCAAQGSTISAVAQKAGYNQATIYRHFEKEDLPFHIIRKYGKAMGHDFRMEYPEMEEEMAAWSEPTEKYGNYTQTLSEVVLERDQWREKYYRLLEIHNKLLMERLQNQGL</sequence>
<reference evidence="3" key="1">
    <citation type="submission" date="2013-01" db="EMBL/GenBank/DDBJ databases">
        <title>Genome assembly of Mariniradius saccharolyticus AK6.</title>
        <authorList>
            <person name="Vaidya B."/>
            <person name="Khatri I."/>
            <person name="Tanuku N.R.S."/>
            <person name="Subramanian S."/>
            <person name="Pinnaka A."/>
        </authorList>
    </citation>
    <scope>NUCLEOTIDE SEQUENCE [LARGE SCALE GENOMIC DNA]</scope>
    <source>
        <strain evidence="3">AK6</strain>
    </source>
</reference>
<keyword evidence="4" id="KW-1185">Reference proteome</keyword>
<comment type="caution">
    <text evidence="3">The sequence shown here is derived from an EMBL/GenBank/DDBJ whole genome shotgun (WGS) entry which is preliminary data.</text>
</comment>
<keyword evidence="1" id="KW-0238">DNA-binding</keyword>
<evidence type="ECO:0000256" key="1">
    <source>
        <dbReference type="ARBA" id="ARBA00023125"/>
    </source>
</evidence>
<evidence type="ECO:0000259" key="2">
    <source>
        <dbReference type="Pfam" id="PF00440"/>
    </source>
</evidence>
<name>M7XIB9_9BACT</name>
<accession>M7XIB9</accession>
<dbReference type="Gene3D" id="1.10.357.10">
    <property type="entry name" value="Tetracycline Repressor, domain 2"/>
    <property type="match status" value="1"/>
</dbReference>
<gene>
    <name evidence="3" type="ORF">C943_03266</name>
</gene>
<dbReference type="InterPro" id="IPR001647">
    <property type="entry name" value="HTH_TetR"/>
</dbReference>
<dbReference type="InParanoid" id="M7XIB9"/>
<dbReference type="InterPro" id="IPR009057">
    <property type="entry name" value="Homeodomain-like_sf"/>
</dbReference>
<dbReference type="EMBL" id="AMZY02000005">
    <property type="protein sequence ID" value="EMS34579.1"/>
    <property type="molecule type" value="Genomic_DNA"/>
</dbReference>